<protein>
    <submittedName>
        <fullName evidence="1">Uncharacterized protein</fullName>
    </submittedName>
</protein>
<sequence length="61" mass="7389">MFSVQIQAQTLQVYSKEEEQHYKLLHEIGFSWRKTSERKMLMEDVNVAAKRIAFLRECRKQ</sequence>
<dbReference type="AlphaFoldDB" id="A0A7R9I9Y8"/>
<name>A0A7R9I9Y8_9NEOP</name>
<accession>A0A7R9I9Y8</accession>
<dbReference type="EMBL" id="OD597003">
    <property type="protein sequence ID" value="CAD7451557.1"/>
    <property type="molecule type" value="Genomic_DNA"/>
</dbReference>
<reference evidence="1" key="1">
    <citation type="submission" date="2020-11" db="EMBL/GenBank/DDBJ databases">
        <authorList>
            <person name="Tran Van P."/>
        </authorList>
    </citation>
    <scope>NUCLEOTIDE SEQUENCE</scope>
</reference>
<proteinExistence type="predicted"/>
<evidence type="ECO:0000313" key="1">
    <source>
        <dbReference type="EMBL" id="CAD7451557.1"/>
    </source>
</evidence>
<gene>
    <name evidence="1" type="ORF">TBIB3V08_LOCUS13825</name>
</gene>
<organism evidence="1">
    <name type="scientific">Timema bartmani</name>
    <dbReference type="NCBI Taxonomy" id="61472"/>
    <lineage>
        <taxon>Eukaryota</taxon>
        <taxon>Metazoa</taxon>
        <taxon>Ecdysozoa</taxon>
        <taxon>Arthropoda</taxon>
        <taxon>Hexapoda</taxon>
        <taxon>Insecta</taxon>
        <taxon>Pterygota</taxon>
        <taxon>Neoptera</taxon>
        <taxon>Polyneoptera</taxon>
        <taxon>Phasmatodea</taxon>
        <taxon>Timematodea</taxon>
        <taxon>Timematoidea</taxon>
        <taxon>Timematidae</taxon>
        <taxon>Timema</taxon>
    </lineage>
</organism>